<dbReference type="RefSeq" id="XP_021286447.1">
    <property type="nucleotide sequence ID" value="XM_021430772.1"/>
</dbReference>
<dbReference type="GO" id="GO:0000976">
    <property type="term" value="F:transcription cis-regulatory region binding"/>
    <property type="evidence" value="ECO:0007669"/>
    <property type="project" value="TreeGrafter"/>
</dbReference>
<feature type="domain" description="ZF-HD dimerization-type" evidence="5">
    <location>
        <begin position="35"/>
        <end position="83"/>
    </location>
</feature>
<evidence type="ECO:0000256" key="3">
    <source>
        <dbReference type="ARBA" id="ARBA00022833"/>
    </source>
</evidence>
<evidence type="ECO:0000259" key="5">
    <source>
        <dbReference type="PROSITE" id="PS51523"/>
    </source>
</evidence>
<keyword evidence="1" id="KW-0479">Metal-binding</keyword>
<name>A0A6J1AGY2_9ROSI</name>
<dbReference type="GO" id="GO:0008270">
    <property type="term" value="F:zinc ion binding"/>
    <property type="evidence" value="ECO:0007669"/>
    <property type="project" value="UniProtKB-KW"/>
</dbReference>
<dbReference type="Pfam" id="PF04770">
    <property type="entry name" value="ZF-HD_dimer"/>
    <property type="match status" value="1"/>
</dbReference>
<evidence type="ECO:0000256" key="2">
    <source>
        <dbReference type="ARBA" id="ARBA00022771"/>
    </source>
</evidence>
<dbReference type="GeneID" id="110418137"/>
<dbReference type="NCBIfam" id="TIGR01566">
    <property type="entry name" value="ZF_HD_prot_N"/>
    <property type="match status" value="1"/>
</dbReference>
<feature type="compositionally biased region" description="Pro residues" evidence="4">
    <location>
        <begin position="105"/>
        <end position="121"/>
    </location>
</feature>
<organism evidence="6 7">
    <name type="scientific">Herrania umbratica</name>
    <dbReference type="NCBI Taxonomy" id="108875"/>
    <lineage>
        <taxon>Eukaryota</taxon>
        <taxon>Viridiplantae</taxon>
        <taxon>Streptophyta</taxon>
        <taxon>Embryophyta</taxon>
        <taxon>Tracheophyta</taxon>
        <taxon>Spermatophyta</taxon>
        <taxon>Magnoliopsida</taxon>
        <taxon>eudicotyledons</taxon>
        <taxon>Gunneridae</taxon>
        <taxon>Pentapetalae</taxon>
        <taxon>rosids</taxon>
        <taxon>malvids</taxon>
        <taxon>Malvales</taxon>
        <taxon>Malvaceae</taxon>
        <taxon>Byttnerioideae</taxon>
        <taxon>Herrania</taxon>
    </lineage>
</organism>
<keyword evidence="2" id="KW-0863">Zinc-finger</keyword>
<feature type="compositionally biased region" description="Acidic residues" evidence="4">
    <location>
        <begin position="128"/>
        <end position="164"/>
    </location>
</feature>
<dbReference type="GO" id="GO:0005634">
    <property type="term" value="C:nucleus"/>
    <property type="evidence" value="ECO:0007669"/>
    <property type="project" value="TreeGrafter"/>
</dbReference>
<sequence>MDDNNGAGHEQGQAQANAVRRRINRQAVGEQGVTYMECRRNVSLPAGHYSVDGCSEFLKREAGRENAMLCDACGCHRSFHRKVLPTLYSEATHYLVFNDIPSVRPMPQPQQPPIPLVPQPELPHEQVAESESEGEEEEEERSGTDEESEDRSELDSESEVDEVEMINGGEKDSKED</sequence>
<evidence type="ECO:0000256" key="1">
    <source>
        <dbReference type="ARBA" id="ARBA00022723"/>
    </source>
</evidence>
<accession>A0A6J1AGY2</accession>
<dbReference type="AlphaFoldDB" id="A0A6J1AGY2"/>
<dbReference type="InterPro" id="IPR006456">
    <property type="entry name" value="ZF_HD_homeobox_Cys/His_dimer"/>
</dbReference>
<keyword evidence="3" id="KW-0862">Zinc</keyword>
<protein>
    <submittedName>
        <fullName evidence="7">Zinc-finger homeodomain protein 2-like</fullName>
    </submittedName>
</protein>
<keyword evidence="6" id="KW-1185">Reference proteome</keyword>
<dbReference type="PROSITE" id="PS51523">
    <property type="entry name" value="ZF_HD_DIMER"/>
    <property type="match status" value="1"/>
</dbReference>
<reference evidence="7" key="1">
    <citation type="submission" date="2025-08" db="UniProtKB">
        <authorList>
            <consortium name="RefSeq"/>
        </authorList>
    </citation>
    <scope>IDENTIFICATION</scope>
    <source>
        <tissue evidence="7">Leaf</tissue>
    </source>
</reference>
<dbReference type="PANTHER" id="PTHR31948">
    <property type="entry name" value="ZINC-FINGER HOMEODOMAIN PROTEIN 2"/>
    <property type="match status" value="1"/>
</dbReference>
<proteinExistence type="predicted"/>
<dbReference type="GO" id="GO:0003700">
    <property type="term" value="F:DNA-binding transcription factor activity"/>
    <property type="evidence" value="ECO:0007669"/>
    <property type="project" value="TreeGrafter"/>
</dbReference>
<evidence type="ECO:0000313" key="6">
    <source>
        <dbReference type="Proteomes" id="UP000504621"/>
    </source>
</evidence>
<dbReference type="GO" id="GO:0050793">
    <property type="term" value="P:regulation of developmental process"/>
    <property type="evidence" value="ECO:0007669"/>
    <property type="project" value="TreeGrafter"/>
</dbReference>
<dbReference type="PANTHER" id="PTHR31948:SF169">
    <property type="entry name" value="MINI ZINC FINGER PROTEIN 2"/>
    <property type="match status" value="1"/>
</dbReference>
<evidence type="ECO:0000313" key="7">
    <source>
        <dbReference type="RefSeq" id="XP_021286447.1"/>
    </source>
</evidence>
<feature type="region of interest" description="Disordered" evidence="4">
    <location>
        <begin position="105"/>
        <end position="176"/>
    </location>
</feature>
<gene>
    <name evidence="7" type="primary">LOC110418137</name>
</gene>
<evidence type="ECO:0000256" key="4">
    <source>
        <dbReference type="SAM" id="MobiDB-lite"/>
    </source>
</evidence>
<dbReference type="Proteomes" id="UP000504621">
    <property type="component" value="Unplaced"/>
</dbReference>
<dbReference type="OrthoDB" id="947231at2759"/>